<protein>
    <submittedName>
        <fullName evidence="2">Sulfotransferase</fullName>
    </submittedName>
</protein>
<dbReference type="InterPro" id="IPR037359">
    <property type="entry name" value="NST/OST"/>
</dbReference>
<evidence type="ECO:0000313" key="2">
    <source>
        <dbReference type="EMBL" id="PZD81571.1"/>
    </source>
</evidence>
<gene>
    <name evidence="2" type="ORF">DN052_00355</name>
</gene>
<dbReference type="Gene3D" id="3.40.50.300">
    <property type="entry name" value="P-loop containing nucleotide triphosphate hydrolases"/>
    <property type="match status" value="1"/>
</dbReference>
<dbReference type="SUPFAM" id="SSF52540">
    <property type="entry name" value="P-loop containing nucleoside triphosphate hydrolases"/>
    <property type="match status" value="1"/>
</dbReference>
<dbReference type="OMA" id="AHSNWTH"/>
<dbReference type="Proteomes" id="UP000248886">
    <property type="component" value="Unassembled WGS sequence"/>
</dbReference>
<evidence type="ECO:0000256" key="1">
    <source>
        <dbReference type="ARBA" id="ARBA00022679"/>
    </source>
</evidence>
<sequence>MSQPVWPNFYIIGAVKSGTTSLYAYLRQHPQVFLPAMKEPHFFTQPHPSPEQRHWIQYVGNVEQYQQLYRGAERFPRIGDASPSYLWCEEAPERIHAVQPDARIIVILRDPVQRAHAQYLMDFNEGVLDLPFVEALQRDWTRPDKGWGISQLYVELGRYTAQIMRYQQQFGAGQVHVCLLEDLKKNPLAVLEDIADFLEIDRGPLHDMDLETVHNVHRLPRGNWARQLASGHISRYIGEHLFPRTWGEFVWRNVFLREGRKPPMDAEARSFLQAIYTPEIERLEQLLGRPLPELRISWKFSEPAGQSLSTALPPKPSGNR</sequence>
<evidence type="ECO:0000313" key="3">
    <source>
        <dbReference type="Proteomes" id="UP000248886"/>
    </source>
</evidence>
<dbReference type="Pfam" id="PF13469">
    <property type="entry name" value="Sulfotransfer_3"/>
    <property type="match status" value="1"/>
</dbReference>
<dbReference type="AlphaFoldDB" id="A0A2W1KQF7"/>
<dbReference type="EMBL" id="QKQP01000001">
    <property type="protein sequence ID" value="PZD81571.1"/>
    <property type="molecule type" value="Genomic_DNA"/>
</dbReference>
<dbReference type="InterPro" id="IPR027417">
    <property type="entry name" value="P-loop_NTPase"/>
</dbReference>
<dbReference type="PANTHER" id="PTHR10605">
    <property type="entry name" value="HEPARAN SULFATE SULFOTRANSFERASE"/>
    <property type="match status" value="1"/>
</dbReference>
<proteinExistence type="predicted"/>
<dbReference type="OrthoDB" id="981508at2"/>
<accession>A0A2W1KQF7</accession>
<dbReference type="PANTHER" id="PTHR10605:SF56">
    <property type="entry name" value="BIFUNCTIONAL HEPARAN SULFATE N-DEACETYLASE_N-SULFOTRANSFERASE"/>
    <property type="match status" value="1"/>
</dbReference>
<reference evidence="2 3" key="1">
    <citation type="submission" date="2018-06" db="EMBL/GenBank/DDBJ databases">
        <title>Draft sequence of Acidithiobacillus ferrooxidans CCM 4253.</title>
        <authorList>
            <person name="Moya-Beltran A."/>
            <person name="Castro M."/>
            <person name="Covarrubias P.C."/>
            <person name="Issotta F."/>
            <person name="Janiczek O."/>
            <person name="Mandl M."/>
            <person name="Kucera J."/>
            <person name="Quatrini R."/>
        </authorList>
    </citation>
    <scope>NUCLEOTIDE SEQUENCE [LARGE SCALE GENOMIC DNA]</scope>
    <source>
        <strain evidence="2 3">CCM 4253</strain>
    </source>
</reference>
<dbReference type="GeneID" id="65280984"/>
<organism evidence="2 3">
    <name type="scientific">Acidithiobacillus ferrooxidans</name>
    <name type="common">Thiobacillus ferrooxidans</name>
    <dbReference type="NCBI Taxonomy" id="920"/>
    <lineage>
        <taxon>Bacteria</taxon>
        <taxon>Pseudomonadati</taxon>
        <taxon>Pseudomonadota</taxon>
        <taxon>Acidithiobacillia</taxon>
        <taxon>Acidithiobacillales</taxon>
        <taxon>Acidithiobacillaceae</taxon>
        <taxon>Acidithiobacillus</taxon>
    </lineage>
</organism>
<comment type="caution">
    <text evidence="2">The sequence shown here is derived from an EMBL/GenBank/DDBJ whole genome shotgun (WGS) entry which is preliminary data.</text>
</comment>
<keyword evidence="1 2" id="KW-0808">Transferase</keyword>
<dbReference type="GO" id="GO:0008146">
    <property type="term" value="F:sulfotransferase activity"/>
    <property type="evidence" value="ECO:0007669"/>
    <property type="project" value="InterPro"/>
</dbReference>
<name>A0A2W1KQF7_ACIFR</name>
<dbReference type="RefSeq" id="WP_012536779.1">
    <property type="nucleotide sequence ID" value="NZ_AP025160.1"/>
</dbReference>